<feature type="domain" description="TRAP C4-dicarboxylate transport system permease DctM subunit" evidence="2">
    <location>
        <begin position="227"/>
        <end position="578"/>
    </location>
</feature>
<keyword evidence="1" id="KW-0812">Transmembrane</keyword>
<dbReference type="PANTHER" id="PTHR43849">
    <property type="entry name" value="BLL3936 PROTEIN"/>
    <property type="match status" value="1"/>
</dbReference>
<feature type="transmembrane region" description="Helical" evidence="1">
    <location>
        <begin position="867"/>
        <end position="890"/>
    </location>
</feature>
<feature type="transmembrane region" description="Helical" evidence="1">
    <location>
        <begin position="836"/>
        <end position="861"/>
    </location>
</feature>
<proteinExistence type="predicted"/>
<feature type="transmembrane region" description="Helical" evidence="1">
    <location>
        <begin position="659"/>
        <end position="680"/>
    </location>
</feature>
<dbReference type="OrthoDB" id="371890at2157"/>
<dbReference type="InterPro" id="IPR010656">
    <property type="entry name" value="DctM"/>
</dbReference>
<sequence length="910" mass="96205">MSVDNRDTDGLSEEEKEEILQEVERSRSHRGLAALVVTLLGISFSAFQMWIAARGRQFGGTLPGIGEFQLVSLQLLQVNAIHVTFALVLAFLLFPASRGDGAVAGLLGRLRSAIHRRTGPDHVLARVTDRLRDFLHWAIVDPSLSRITPIDVVFVGLALLPVHYMITSFDEILDLAVFGIHGGEPLHEFASWDIYGVTLSLEPLVMAVAAIGIPLDEVSYAFLMGVLGILLVLEATRRALGVLLMSLVASFIVYARWGYLVPRDSVVGALAIQPETWGNIIYNLWYTTEAGVMSTPVAVSVRFIYIFILFGAFLEMSGAGKWFIDLAYSLTGTRKGGPAKASVVSSGFMGMLSGSSIANTVTTGAFTIPLMKRSGYSPEFSGAVESSSSSGGQMLPPVMGAAAFLIMEFTGTPYADVIIAATLPAIAFFFGMWVMVHFEAVRGGIGGLPRAELPNGLEKLRSGWFYLIPIVLLLYFLVIARYSVNRAGWFTIVAVIALLAVVAAYNERTRVPLLATIGVLYFAQGGAYAATGGGLVHALQVLAGADAVAEPYAIGEAAVAATSDLGIITILVSVAFLLVDRSSDAPLLNLDEDVDEAAEKSASVIGRPSLSSNTAYRFSTFVLKSMDSGARTATTVVVAVAAAGVVPGVISVSGLGPNLAALIEVVSGGSMLLLLILMGVSSIIFGMGMPTTAMYIILIAMLGGPIQDAGIAILAGHLFVLYFGLMADVTPPVAVAAFAGAGVAKAEELKTATIAFLLSLNKVLVPFAFVFSPGILLMREGDEGWNVIGWADVADLGFFIPDVVIPVVGMFLGVYALGVTIIGYQYAEVTLTKRALYSVASVLLMVPEIPLLIAEGVLALFGVPSALTIFSITVSLRAVGLVMLAGLTYGNRTRGLEDNREFSTPTVGDS</sequence>
<evidence type="ECO:0000313" key="3">
    <source>
        <dbReference type="EMBL" id="SDR43577.1"/>
    </source>
</evidence>
<feature type="transmembrane region" description="Helical" evidence="1">
    <location>
        <begin position="798"/>
        <end position="824"/>
    </location>
</feature>
<name>A0A1H1J0R5_NATTX</name>
<feature type="transmembrane region" description="Helical" evidence="1">
    <location>
        <begin position="303"/>
        <end position="324"/>
    </location>
</feature>
<feature type="transmembrane region" description="Helical" evidence="1">
    <location>
        <begin position="513"/>
        <end position="537"/>
    </location>
</feature>
<feature type="transmembrane region" description="Helical" evidence="1">
    <location>
        <begin position="488"/>
        <end position="506"/>
    </location>
</feature>
<organism evidence="3 4">
    <name type="scientific">Natronobacterium texcoconense</name>
    <dbReference type="NCBI Taxonomy" id="1095778"/>
    <lineage>
        <taxon>Archaea</taxon>
        <taxon>Methanobacteriati</taxon>
        <taxon>Methanobacteriota</taxon>
        <taxon>Stenosarchaea group</taxon>
        <taxon>Halobacteria</taxon>
        <taxon>Halobacteriales</taxon>
        <taxon>Natrialbaceae</taxon>
        <taxon>Natronobacterium</taxon>
    </lineage>
</organism>
<feature type="transmembrane region" description="Helical" evidence="1">
    <location>
        <begin position="557"/>
        <end position="579"/>
    </location>
</feature>
<feature type="transmembrane region" description="Helical" evidence="1">
    <location>
        <begin position="721"/>
        <end position="744"/>
    </location>
</feature>
<feature type="transmembrane region" description="Helical" evidence="1">
    <location>
        <begin position="633"/>
        <end position="653"/>
    </location>
</feature>
<feature type="transmembrane region" description="Helical" evidence="1">
    <location>
        <begin position="239"/>
        <end position="257"/>
    </location>
</feature>
<feature type="transmembrane region" description="Helical" evidence="1">
    <location>
        <begin position="73"/>
        <end position="94"/>
    </location>
</feature>
<dbReference type="RefSeq" id="WP_090385796.1">
    <property type="nucleotide sequence ID" value="NZ_FNLC01000007.1"/>
</dbReference>
<feature type="transmembrane region" description="Helical" evidence="1">
    <location>
        <begin position="32"/>
        <end position="53"/>
    </location>
</feature>
<feature type="transmembrane region" description="Helical" evidence="1">
    <location>
        <begin position="464"/>
        <end position="482"/>
    </location>
</feature>
<feature type="transmembrane region" description="Helical" evidence="1">
    <location>
        <begin position="756"/>
        <end position="778"/>
    </location>
</feature>
<keyword evidence="1" id="KW-1133">Transmembrane helix</keyword>
<feature type="transmembrane region" description="Helical" evidence="1">
    <location>
        <begin position="417"/>
        <end position="436"/>
    </location>
</feature>
<evidence type="ECO:0000259" key="2">
    <source>
        <dbReference type="Pfam" id="PF06808"/>
    </source>
</evidence>
<accession>A0A1H1J0R5</accession>
<dbReference type="STRING" id="1095778.SAMN04489842_3978"/>
<dbReference type="AlphaFoldDB" id="A0A1H1J0R5"/>
<dbReference type="InterPro" id="IPR011853">
    <property type="entry name" value="TRAP_DctM-Dct_fused"/>
</dbReference>
<keyword evidence="4" id="KW-1185">Reference proteome</keyword>
<evidence type="ECO:0000256" key="1">
    <source>
        <dbReference type="SAM" id="Phobius"/>
    </source>
</evidence>
<feature type="domain" description="TRAP C4-dicarboxylate transport system permease DctM subunit" evidence="2">
    <location>
        <begin position="622"/>
        <end position="778"/>
    </location>
</feature>
<dbReference type="Pfam" id="PF06808">
    <property type="entry name" value="DctM"/>
    <property type="match status" value="2"/>
</dbReference>
<dbReference type="EMBL" id="FNLC01000007">
    <property type="protein sequence ID" value="SDR43577.1"/>
    <property type="molecule type" value="Genomic_DNA"/>
</dbReference>
<dbReference type="NCBIfam" id="TIGR02123">
    <property type="entry name" value="TRAP_fused"/>
    <property type="match status" value="1"/>
</dbReference>
<evidence type="ECO:0000313" key="4">
    <source>
        <dbReference type="Proteomes" id="UP000198848"/>
    </source>
</evidence>
<protein>
    <submittedName>
        <fullName evidence="3">TRAP transporter, 4TM/12TM fusion protein</fullName>
    </submittedName>
</protein>
<reference evidence="4" key="1">
    <citation type="submission" date="2016-10" db="EMBL/GenBank/DDBJ databases">
        <authorList>
            <person name="Varghese N."/>
            <person name="Submissions S."/>
        </authorList>
    </citation>
    <scope>NUCLEOTIDE SEQUENCE [LARGE SCALE GENOMIC DNA]</scope>
    <source>
        <strain evidence="4">DSM 24767</strain>
    </source>
</reference>
<keyword evidence="1" id="KW-0472">Membrane</keyword>
<dbReference type="PANTHER" id="PTHR43849:SF2">
    <property type="entry name" value="BLL3936 PROTEIN"/>
    <property type="match status" value="1"/>
</dbReference>
<feature type="transmembrane region" description="Helical" evidence="1">
    <location>
        <begin position="147"/>
        <end position="166"/>
    </location>
</feature>
<gene>
    <name evidence="3" type="ORF">SAMN04489842_3978</name>
</gene>
<feature type="transmembrane region" description="Helical" evidence="1">
    <location>
        <begin position="692"/>
        <end position="715"/>
    </location>
</feature>
<feature type="transmembrane region" description="Helical" evidence="1">
    <location>
        <begin position="204"/>
        <end position="232"/>
    </location>
</feature>
<dbReference type="Proteomes" id="UP000198848">
    <property type="component" value="Unassembled WGS sequence"/>
</dbReference>